<feature type="coiled-coil region" evidence="1">
    <location>
        <begin position="63"/>
        <end position="157"/>
    </location>
</feature>
<keyword evidence="2" id="KW-1133">Transmembrane helix</keyword>
<accession>A0A7J6D7F9</accession>
<comment type="caution">
    <text evidence="3">The sequence shown here is derived from an EMBL/GenBank/DDBJ whole genome shotgun (WGS) entry which is preliminary data.</text>
</comment>
<evidence type="ECO:0000313" key="4">
    <source>
        <dbReference type="Proteomes" id="UP000579812"/>
    </source>
</evidence>
<evidence type="ECO:0000313" key="3">
    <source>
        <dbReference type="EMBL" id="KAF4115111.1"/>
    </source>
</evidence>
<dbReference type="Proteomes" id="UP000579812">
    <property type="component" value="Unassembled WGS sequence"/>
</dbReference>
<organism evidence="3 4">
    <name type="scientific">Onychostoma macrolepis</name>
    <dbReference type="NCBI Taxonomy" id="369639"/>
    <lineage>
        <taxon>Eukaryota</taxon>
        <taxon>Metazoa</taxon>
        <taxon>Chordata</taxon>
        <taxon>Craniata</taxon>
        <taxon>Vertebrata</taxon>
        <taxon>Euteleostomi</taxon>
        <taxon>Actinopterygii</taxon>
        <taxon>Neopterygii</taxon>
        <taxon>Teleostei</taxon>
        <taxon>Ostariophysi</taxon>
        <taxon>Cypriniformes</taxon>
        <taxon>Cyprinidae</taxon>
        <taxon>Acrossocheilinae</taxon>
        <taxon>Onychostoma</taxon>
    </lineage>
</organism>
<keyword evidence="1" id="KW-0175">Coiled coil</keyword>
<keyword evidence="2" id="KW-0812">Transmembrane</keyword>
<proteinExistence type="predicted"/>
<keyword evidence="4" id="KW-1185">Reference proteome</keyword>
<name>A0A7J6D7F9_9TELE</name>
<feature type="coiled-coil region" evidence="1">
    <location>
        <begin position="186"/>
        <end position="255"/>
    </location>
</feature>
<gene>
    <name evidence="3" type="ORF">G5714_002600</name>
</gene>
<keyword evidence="2" id="KW-0472">Membrane</keyword>
<dbReference type="EMBL" id="JAAMOB010000003">
    <property type="protein sequence ID" value="KAF4115111.1"/>
    <property type="molecule type" value="Genomic_DNA"/>
</dbReference>
<reference evidence="3 4" key="1">
    <citation type="submission" date="2020-04" db="EMBL/GenBank/DDBJ databases">
        <title>Chromosome-level genome assembly of a cyprinid fish Onychostoma macrolepis by integration of Nanopore Sequencing, Bionano and Hi-C technology.</title>
        <authorList>
            <person name="Wang D."/>
        </authorList>
    </citation>
    <scope>NUCLEOTIDE SEQUENCE [LARGE SCALE GENOMIC DNA]</scope>
    <source>
        <strain evidence="3">SWU-2019</strain>
        <tissue evidence="3">Muscle</tissue>
    </source>
</reference>
<dbReference type="Gene3D" id="1.20.1170.10">
    <property type="match status" value="1"/>
</dbReference>
<dbReference type="AlphaFoldDB" id="A0A7J6D7F9"/>
<sequence>MVSGIPRIFCISLITNSSCSVMDLQSMEAVSGPLNEGIISICNICKSLKNTHVSPTTDMCSDYKQIREHIEHAEQSLKTSESRIKEKLCSLDEQMEHLIRKKQNIEHQKKENFMTMDKLCTEKKSAEELLSYSKDALEQAERNLETAKYAERVAQDRRNAGEGVAIAGGVLLAIPIIGWIAGSVMLSEGVRELNEASNAISAAEQEQQQFNSQVEENHRKVSECQSTISRAQDEIEQTDEALKRIEGEIEMVQKHLQSTGDIQELVRRAVNLLSVLSGRVNVLEKQTQRFILWEPVVKAMEDVMKAVANIAENRLFYSHGIQDLINTLRENVGGLLALCNSPNNSAYGSYY</sequence>
<feature type="transmembrane region" description="Helical" evidence="2">
    <location>
        <begin position="164"/>
        <end position="186"/>
    </location>
</feature>
<evidence type="ECO:0000256" key="2">
    <source>
        <dbReference type="SAM" id="Phobius"/>
    </source>
</evidence>
<evidence type="ECO:0000256" key="1">
    <source>
        <dbReference type="SAM" id="Coils"/>
    </source>
</evidence>
<protein>
    <submittedName>
        <fullName evidence="3">Uncharacterized protein</fullName>
    </submittedName>
</protein>